<keyword evidence="2" id="KW-0479">Metal-binding</keyword>
<comment type="caution">
    <text evidence="8">The sequence shown here is derived from an EMBL/GenBank/DDBJ whole genome shotgun (WGS) entry which is preliminary data.</text>
</comment>
<evidence type="ECO:0000313" key="9">
    <source>
        <dbReference type="Proteomes" id="UP001049176"/>
    </source>
</evidence>
<evidence type="ECO:0000313" key="8">
    <source>
        <dbReference type="EMBL" id="KAG7097607.1"/>
    </source>
</evidence>
<dbReference type="InterPro" id="IPR036957">
    <property type="entry name" value="Znf_PARP_sf"/>
</dbReference>
<dbReference type="GO" id="GO:0003677">
    <property type="term" value="F:DNA binding"/>
    <property type="evidence" value="ECO:0007669"/>
    <property type="project" value="InterPro"/>
</dbReference>
<dbReference type="Proteomes" id="UP001049176">
    <property type="component" value="Chromosome 2"/>
</dbReference>
<feature type="region of interest" description="Disordered" evidence="6">
    <location>
        <begin position="100"/>
        <end position="373"/>
    </location>
</feature>
<dbReference type="PROSITE" id="PS50064">
    <property type="entry name" value="ZF_PARP_2"/>
    <property type="match status" value="1"/>
</dbReference>
<evidence type="ECO:0000256" key="1">
    <source>
        <dbReference type="ARBA" id="ARBA00004123"/>
    </source>
</evidence>
<dbReference type="EMBL" id="CM032182">
    <property type="protein sequence ID" value="KAG7097607.1"/>
    <property type="molecule type" value="Genomic_DNA"/>
</dbReference>
<gene>
    <name evidence="8" type="ORF">E1B28_004941</name>
</gene>
<dbReference type="SUPFAM" id="SSF57716">
    <property type="entry name" value="Glucocorticoid receptor-like (DNA-binding domain)"/>
    <property type="match status" value="1"/>
</dbReference>
<comment type="subcellular location">
    <subcellularLocation>
        <location evidence="1">Nucleus</location>
    </subcellularLocation>
</comment>
<dbReference type="OrthoDB" id="3069195at2759"/>
<feature type="compositionally biased region" description="Basic and acidic residues" evidence="6">
    <location>
        <begin position="287"/>
        <end position="307"/>
    </location>
</feature>
<protein>
    <recommendedName>
        <fullName evidence="7">PARP-type domain-containing protein</fullName>
    </recommendedName>
</protein>
<keyword evidence="9" id="KW-1185">Reference proteome</keyword>
<keyword evidence="4" id="KW-0862">Zinc</keyword>
<proteinExistence type="predicted"/>
<dbReference type="KEGG" id="more:E1B28_004941"/>
<evidence type="ECO:0000256" key="5">
    <source>
        <dbReference type="ARBA" id="ARBA00023242"/>
    </source>
</evidence>
<evidence type="ECO:0000256" key="6">
    <source>
        <dbReference type="SAM" id="MobiDB-lite"/>
    </source>
</evidence>
<dbReference type="AlphaFoldDB" id="A0A9P7UZQ4"/>
<keyword evidence="5" id="KW-0539">Nucleus</keyword>
<dbReference type="GO" id="GO:0008270">
    <property type="term" value="F:zinc ion binding"/>
    <property type="evidence" value="ECO:0007669"/>
    <property type="project" value="UniProtKB-KW"/>
</dbReference>
<sequence>MATNPTSPAQDTLTPLSKFRLDYAASNRSKCKACSHPIDKNVLRLGISTPFRGKFTYLWRHWGCIKNEELEEIQQVGNLSAVSGYSDLLEEDQIRLSKAVEAGHVSEEDSEYQRKKNTEIGGEESGTGKAEDEKRERRKSKKRKEIDEAEAQVSESERKKKKKGQEPLAEETSVTSKGTKATPKKPETSTDVVPDSEDDSTVASPKKKSKTREEDTSKAKAKASPLQGKDKASKADEDVSMNVDIKDGNEEVPAPGNGVAKGKAKEKKAAVAADGKATKQATKPQKKTKETDSEATKTTKAKPKETAAKPTAKKPTLGVPTSSDKPTTAKPKDTNTKADKTTKPLPVTGTLNSDQSDHGPTSPSPLPQTNTPVYLDLNGIIGLLRGTSSSSSGATPETALLASGTPRSRPPPRVPLARFCKNYKLSSALQGKLEKMEIEGPHVLRLIKDSVLQSGGGLSIGELAGLRDAEERWMADCR</sequence>
<feature type="compositionally biased region" description="Basic and acidic residues" evidence="6">
    <location>
        <begin position="104"/>
        <end position="118"/>
    </location>
</feature>
<evidence type="ECO:0000259" key="7">
    <source>
        <dbReference type="PROSITE" id="PS50064"/>
    </source>
</evidence>
<feature type="region of interest" description="Disordered" evidence="6">
    <location>
        <begin position="387"/>
        <end position="415"/>
    </location>
</feature>
<accession>A0A9P7UZQ4</accession>
<dbReference type="GeneID" id="66074017"/>
<dbReference type="SMART" id="SM01336">
    <property type="entry name" value="zf-PARP"/>
    <property type="match status" value="1"/>
</dbReference>
<organism evidence="8 9">
    <name type="scientific">Marasmius oreades</name>
    <name type="common">fairy-ring Marasmius</name>
    <dbReference type="NCBI Taxonomy" id="181124"/>
    <lineage>
        <taxon>Eukaryota</taxon>
        <taxon>Fungi</taxon>
        <taxon>Dikarya</taxon>
        <taxon>Basidiomycota</taxon>
        <taxon>Agaricomycotina</taxon>
        <taxon>Agaricomycetes</taxon>
        <taxon>Agaricomycetidae</taxon>
        <taxon>Agaricales</taxon>
        <taxon>Marasmiineae</taxon>
        <taxon>Marasmiaceae</taxon>
        <taxon>Marasmius</taxon>
    </lineage>
</organism>
<feature type="compositionally biased region" description="Basic and acidic residues" evidence="6">
    <location>
        <begin position="330"/>
        <end position="342"/>
    </location>
</feature>
<feature type="compositionally biased region" description="Polar residues" evidence="6">
    <location>
        <begin position="349"/>
        <end position="372"/>
    </location>
</feature>
<feature type="compositionally biased region" description="Basic and acidic residues" evidence="6">
    <location>
        <begin position="228"/>
        <end position="237"/>
    </location>
</feature>
<dbReference type="RefSeq" id="XP_043014077.1">
    <property type="nucleotide sequence ID" value="XM_043149471.1"/>
</dbReference>
<feature type="compositionally biased region" description="Low complexity" evidence="6">
    <location>
        <begin position="270"/>
        <end position="283"/>
    </location>
</feature>
<keyword evidence="3" id="KW-0863">Zinc-finger</keyword>
<evidence type="ECO:0000256" key="2">
    <source>
        <dbReference type="ARBA" id="ARBA00022723"/>
    </source>
</evidence>
<dbReference type="Gene3D" id="3.30.1740.10">
    <property type="entry name" value="Zinc finger, PARP-type"/>
    <property type="match status" value="1"/>
</dbReference>
<feature type="domain" description="PARP-type" evidence="7">
    <location>
        <begin position="19"/>
        <end position="104"/>
    </location>
</feature>
<dbReference type="Pfam" id="PF00645">
    <property type="entry name" value="zf-PARP"/>
    <property type="match status" value="1"/>
</dbReference>
<name>A0A9P7UZQ4_9AGAR</name>
<reference evidence="8" key="1">
    <citation type="journal article" date="2021" name="Genome Biol. Evol.">
        <title>The assembled and annotated genome of the fairy-ring fungus Marasmius oreades.</title>
        <authorList>
            <person name="Hiltunen M."/>
            <person name="Ament-Velasquez S.L."/>
            <person name="Johannesson H."/>
        </authorList>
    </citation>
    <scope>NUCLEOTIDE SEQUENCE</scope>
    <source>
        <strain evidence="8">03SP1</strain>
    </source>
</reference>
<evidence type="ECO:0000256" key="3">
    <source>
        <dbReference type="ARBA" id="ARBA00022771"/>
    </source>
</evidence>
<dbReference type="GO" id="GO:0005634">
    <property type="term" value="C:nucleus"/>
    <property type="evidence" value="ECO:0007669"/>
    <property type="project" value="UniProtKB-SubCell"/>
</dbReference>
<evidence type="ECO:0000256" key="4">
    <source>
        <dbReference type="ARBA" id="ARBA00022833"/>
    </source>
</evidence>
<dbReference type="InterPro" id="IPR001510">
    <property type="entry name" value="Znf_PARP"/>
</dbReference>